<dbReference type="InterPro" id="IPR000594">
    <property type="entry name" value="ThiF_NAD_FAD-bd"/>
</dbReference>
<feature type="compositionally biased region" description="Pro residues" evidence="1">
    <location>
        <begin position="33"/>
        <end position="61"/>
    </location>
</feature>
<reference evidence="3 4" key="1">
    <citation type="journal article" date="2023" name="Commun. Biol.">
        <title>Genome analysis of Parmales, the sister group of diatoms, reveals the evolutionary specialization of diatoms from phago-mixotrophs to photoautotrophs.</title>
        <authorList>
            <person name="Ban H."/>
            <person name="Sato S."/>
            <person name="Yoshikawa S."/>
            <person name="Yamada K."/>
            <person name="Nakamura Y."/>
            <person name="Ichinomiya M."/>
            <person name="Sato N."/>
            <person name="Blanc-Mathieu R."/>
            <person name="Endo H."/>
            <person name="Kuwata A."/>
            <person name="Ogata H."/>
        </authorList>
    </citation>
    <scope>NUCLEOTIDE SEQUENCE [LARGE SCALE GENOMIC DNA]</scope>
</reference>
<gene>
    <name evidence="3" type="ORF">TeGR_g10105</name>
</gene>
<dbReference type="PANTHER" id="PTHR43267:SF2">
    <property type="entry name" value="TRNA THREONYLCARBAMOYLADENOSINE DEHYDRATASE 1-RELATED"/>
    <property type="match status" value="1"/>
</dbReference>
<dbReference type="PANTHER" id="PTHR43267">
    <property type="entry name" value="TRNA THREONYLCARBAMOYLADENOSINE DEHYDRATASE"/>
    <property type="match status" value="1"/>
</dbReference>
<accession>A0ABQ6N022</accession>
<dbReference type="Proteomes" id="UP001165060">
    <property type="component" value="Unassembled WGS sequence"/>
</dbReference>
<evidence type="ECO:0000313" key="3">
    <source>
        <dbReference type="EMBL" id="GMI36337.1"/>
    </source>
</evidence>
<sequence>MSSRPRDLLVFSLGFGTCAAAALLLRSRRPPRAAAPPSPASPAPPVRVTPSSPPPPAPLPPNLRAEQLSRNALFFPPPGLASLQSSTVLVVGLGGVGSHAAHMLARSGAGRLVLVDFDQVTLSSTNRHAVATLGDVGRAKVAATKSFLQKAAPNCEVVALAEMFTGESAAGIMDGRGKVHFVVDAIDDVPTKAELVRCCVARGLPLISSMGAACKSDPTRLHIGDLRSVSKDPLCTKLRWHLKKLGVDPDSPLLRILYSSEKQTAALAGLTREQRESPGEFGSVDNMRLRVLPVLGTMPAIMGQAAAAYVACELAGKPFRPVEAERLGKQVRHRLLQHVKNREGEARKRIEAGEGGLKAGVG</sequence>
<comment type="caution">
    <text evidence="3">The sequence shown here is derived from an EMBL/GenBank/DDBJ whole genome shotgun (WGS) entry which is preliminary data.</text>
</comment>
<feature type="domain" description="THIF-type NAD/FAD binding fold" evidence="2">
    <location>
        <begin position="69"/>
        <end position="224"/>
    </location>
</feature>
<dbReference type="Gene3D" id="3.40.50.720">
    <property type="entry name" value="NAD(P)-binding Rossmann-like Domain"/>
    <property type="match status" value="1"/>
</dbReference>
<name>A0ABQ6N022_9STRA</name>
<dbReference type="EMBL" id="BRYB01001918">
    <property type="protein sequence ID" value="GMI36337.1"/>
    <property type="molecule type" value="Genomic_DNA"/>
</dbReference>
<dbReference type="InterPro" id="IPR035985">
    <property type="entry name" value="Ubiquitin-activating_enz"/>
</dbReference>
<evidence type="ECO:0000259" key="2">
    <source>
        <dbReference type="Pfam" id="PF00899"/>
    </source>
</evidence>
<dbReference type="InterPro" id="IPR045886">
    <property type="entry name" value="ThiF/MoeB/HesA"/>
</dbReference>
<organism evidence="3 4">
    <name type="scientific">Tetraparma gracilis</name>
    <dbReference type="NCBI Taxonomy" id="2962635"/>
    <lineage>
        <taxon>Eukaryota</taxon>
        <taxon>Sar</taxon>
        <taxon>Stramenopiles</taxon>
        <taxon>Ochrophyta</taxon>
        <taxon>Bolidophyceae</taxon>
        <taxon>Parmales</taxon>
        <taxon>Triparmaceae</taxon>
        <taxon>Tetraparma</taxon>
    </lineage>
</organism>
<evidence type="ECO:0000313" key="4">
    <source>
        <dbReference type="Proteomes" id="UP001165060"/>
    </source>
</evidence>
<keyword evidence="4" id="KW-1185">Reference proteome</keyword>
<proteinExistence type="predicted"/>
<feature type="region of interest" description="Disordered" evidence="1">
    <location>
        <begin position="30"/>
        <end position="63"/>
    </location>
</feature>
<evidence type="ECO:0000256" key="1">
    <source>
        <dbReference type="SAM" id="MobiDB-lite"/>
    </source>
</evidence>
<dbReference type="SUPFAM" id="SSF69572">
    <property type="entry name" value="Activating enzymes of the ubiquitin-like proteins"/>
    <property type="match status" value="1"/>
</dbReference>
<dbReference type="Pfam" id="PF00899">
    <property type="entry name" value="ThiF"/>
    <property type="match status" value="1"/>
</dbReference>
<protein>
    <recommendedName>
        <fullName evidence="2">THIF-type NAD/FAD binding fold domain-containing protein</fullName>
    </recommendedName>
</protein>
<feature type="non-terminal residue" evidence="3">
    <location>
        <position position="362"/>
    </location>
</feature>